<keyword evidence="7" id="KW-0812">Transmembrane</keyword>
<keyword evidence="5 6" id="KW-0472">Membrane</keyword>
<dbReference type="GO" id="GO:0070836">
    <property type="term" value="P:caveola assembly"/>
    <property type="evidence" value="ECO:0007669"/>
    <property type="project" value="InterPro"/>
</dbReference>
<dbReference type="GO" id="GO:0005901">
    <property type="term" value="C:caveola"/>
    <property type="evidence" value="ECO:0007669"/>
    <property type="project" value="UniProtKB-SubCell"/>
</dbReference>
<protein>
    <recommendedName>
        <fullName evidence="6">Caveolin</fullName>
    </recommendedName>
</protein>
<dbReference type="GO" id="GO:0000139">
    <property type="term" value="C:Golgi membrane"/>
    <property type="evidence" value="ECO:0007669"/>
    <property type="project" value="UniProtKB-SubCell"/>
</dbReference>
<evidence type="ECO:0000313" key="9">
    <source>
        <dbReference type="Proteomes" id="UP000663852"/>
    </source>
</evidence>
<comment type="similarity">
    <text evidence="2 6">Belongs to the caveolin family.</text>
</comment>
<name>A0A815Q8Q7_ADIRI</name>
<dbReference type="Pfam" id="PF01146">
    <property type="entry name" value="Caveolin"/>
    <property type="match status" value="1"/>
</dbReference>
<keyword evidence="4 6" id="KW-0333">Golgi apparatus</keyword>
<evidence type="ECO:0000256" key="3">
    <source>
        <dbReference type="ARBA" id="ARBA00022475"/>
    </source>
</evidence>
<dbReference type="InterPro" id="IPR001612">
    <property type="entry name" value="Caveolin"/>
</dbReference>
<evidence type="ECO:0000256" key="5">
    <source>
        <dbReference type="ARBA" id="ARBA00023136"/>
    </source>
</evidence>
<proteinExistence type="inferred from homology"/>
<evidence type="ECO:0000256" key="4">
    <source>
        <dbReference type="ARBA" id="ARBA00023034"/>
    </source>
</evidence>
<dbReference type="AlphaFoldDB" id="A0A815Q8Q7"/>
<organism evidence="8 9">
    <name type="scientific">Adineta ricciae</name>
    <name type="common">Rotifer</name>
    <dbReference type="NCBI Taxonomy" id="249248"/>
    <lineage>
        <taxon>Eukaryota</taxon>
        <taxon>Metazoa</taxon>
        <taxon>Spiralia</taxon>
        <taxon>Gnathifera</taxon>
        <taxon>Rotifera</taxon>
        <taxon>Eurotatoria</taxon>
        <taxon>Bdelloidea</taxon>
        <taxon>Adinetida</taxon>
        <taxon>Adinetidae</taxon>
        <taxon>Adineta</taxon>
    </lineage>
</organism>
<gene>
    <name evidence="8" type="ORF">EDS130_LOCUS40081</name>
</gene>
<dbReference type="PANTHER" id="PTHR10844:SF19">
    <property type="entry name" value="CAVEOLIN-2"/>
    <property type="match status" value="1"/>
</dbReference>
<dbReference type="PANTHER" id="PTHR10844">
    <property type="entry name" value="CAVEOLIN"/>
    <property type="match status" value="1"/>
</dbReference>
<dbReference type="GO" id="GO:0060090">
    <property type="term" value="F:molecular adaptor activity"/>
    <property type="evidence" value="ECO:0007669"/>
    <property type="project" value="TreeGrafter"/>
</dbReference>
<dbReference type="EMBL" id="CAJNOJ010000472">
    <property type="protein sequence ID" value="CAF1459867.1"/>
    <property type="molecule type" value="Genomic_DNA"/>
</dbReference>
<sequence length="155" mass="17739">MAATYFDPTQFPSPSVHDPDNRDPVKINQHLQLDFFHVIGEPDTSAYSFEVFHKISHQVYHYSKIFIYRLLTVLVGLPLMLFWGLAFGAYTFLMVWVLVPMRQLTRTQIAEMGVYVQAACDAIIGPMHRAMGQMFSNIRVSLSRNTIEAGKQLNI</sequence>
<keyword evidence="3 6" id="KW-1003">Cell membrane</keyword>
<evidence type="ECO:0000256" key="6">
    <source>
        <dbReference type="RuleBase" id="RU000680"/>
    </source>
</evidence>
<keyword evidence="7" id="KW-1133">Transmembrane helix</keyword>
<evidence type="ECO:0000313" key="8">
    <source>
        <dbReference type="EMBL" id="CAF1459867.1"/>
    </source>
</evidence>
<dbReference type="Proteomes" id="UP000663852">
    <property type="component" value="Unassembled WGS sequence"/>
</dbReference>
<reference evidence="8" key="1">
    <citation type="submission" date="2021-02" db="EMBL/GenBank/DDBJ databases">
        <authorList>
            <person name="Nowell W R."/>
        </authorList>
    </citation>
    <scope>NUCLEOTIDE SEQUENCE</scope>
</reference>
<feature type="transmembrane region" description="Helical" evidence="7">
    <location>
        <begin position="66"/>
        <end position="99"/>
    </location>
</feature>
<comment type="subcellular location">
    <subcellularLocation>
        <location evidence="1 6">Cell membrane</location>
        <topology evidence="1 6">Peripheral membrane protein</topology>
    </subcellularLocation>
    <subcellularLocation>
        <location evidence="6">Golgi apparatus membrane</location>
        <topology evidence="6">Peripheral membrane protein</topology>
    </subcellularLocation>
    <subcellularLocation>
        <location evidence="6">Membrane</location>
        <location evidence="6">Caveola</location>
        <topology evidence="6">Peripheral membrane protein</topology>
    </subcellularLocation>
</comment>
<dbReference type="OrthoDB" id="5917823at2759"/>
<comment type="function">
    <text evidence="6">May act as a scaffolding protein within caveolar membranes. Interacts directly with G-protein alpha subunits and can functionally regulate their activity.</text>
</comment>
<comment type="caution">
    <text evidence="8">The sequence shown here is derived from an EMBL/GenBank/DDBJ whole genome shotgun (WGS) entry which is preliminary data.</text>
</comment>
<evidence type="ECO:0000256" key="2">
    <source>
        <dbReference type="ARBA" id="ARBA00010988"/>
    </source>
</evidence>
<evidence type="ECO:0000256" key="7">
    <source>
        <dbReference type="SAM" id="Phobius"/>
    </source>
</evidence>
<accession>A0A815Q8Q7</accession>
<evidence type="ECO:0000256" key="1">
    <source>
        <dbReference type="ARBA" id="ARBA00004202"/>
    </source>
</evidence>